<reference evidence="2" key="1">
    <citation type="submission" date="2011-02" db="EMBL/GenBank/DDBJ databases">
        <title>The genome of the leaf-cutting ant Acromyrmex echinatior suggests key adaptations to social evolution and fungus farming.</title>
        <authorList>
            <person name="Nygaard S."/>
            <person name="Zhang G."/>
        </authorList>
    </citation>
    <scope>NUCLEOTIDE SEQUENCE</scope>
</reference>
<feature type="region of interest" description="Disordered" evidence="1">
    <location>
        <begin position="1"/>
        <end position="50"/>
    </location>
</feature>
<accession>F4WNU9</accession>
<keyword evidence="3" id="KW-1185">Reference proteome</keyword>
<gene>
    <name evidence="2" type="ORF">G5I_07456</name>
</gene>
<dbReference type="AlphaFoldDB" id="F4WNU9"/>
<name>F4WNU9_ACREC</name>
<evidence type="ECO:0000313" key="2">
    <source>
        <dbReference type="EMBL" id="EGI64107.1"/>
    </source>
</evidence>
<proteinExistence type="predicted"/>
<evidence type="ECO:0000256" key="1">
    <source>
        <dbReference type="SAM" id="MobiDB-lite"/>
    </source>
</evidence>
<protein>
    <submittedName>
        <fullName evidence="2">Uncharacterized protein</fullName>
    </submittedName>
</protein>
<feature type="compositionally biased region" description="Acidic residues" evidence="1">
    <location>
        <begin position="41"/>
        <end position="50"/>
    </location>
</feature>
<dbReference type="EMBL" id="GL888239">
    <property type="protein sequence ID" value="EGI64107.1"/>
    <property type="molecule type" value="Genomic_DNA"/>
</dbReference>
<organism evidence="3">
    <name type="scientific">Acromyrmex echinatior</name>
    <name type="common">Panamanian leafcutter ant</name>
    <name type="synonym">Acromyrmex octospinosus echinatior</name>
    <dbReference type="NCBI Taxonomy" id="103372"/>
    <lineage>
        <taxon>Eukaryota</taxon>
        <taxon>Metazoa</taxon>
        <taxon>Ecdysozoa</taxon>
        <taxon>Arthropoda</taxon>
        <taxon>Hexapoda</taxon>
        <taxon>Insecta</taxon>
        <taxon>Pterygota</taxon>
        <taxon>Neoptera</taxon>
        <taxon>Endopterygota</taxon>
        <taxon>Hymenoptera</taxon>
        <taxon>Apocrita</taxon>
        <taxon>Aculeata</taxon>
        <taxon>Formicoidea</taxon>
        <taxon>Formicidae</taxon>
        <taxon>Myrmicinae</taxon>
        <taxon>Acromyrmex</taxon>
    </lineage>
</organism>
<dbReference type="InParanoid" id="F4WNU9"/>
<dbReference type="Proteomes" id="UP000007755">
    <property type="component" value="Unassembled WGS sequence"/>
</dbReference>
<evidence type="ECO:0000313" key="3">
    <source>
        <dbReference type="Proteomes" id="UP000007755"/>
    </source>
</evidence>
<sequence length="184" mass="20164">MVTGSLVGCRFEGGGNRPKQSEPLPNPSSATCLGVKKAEEATEEETEDQEIVGKRAIRFHYPSHRSSNFDVARNAQIYINLSAVVSLAALSCEAGSEEERWYLQFKRTSGNPTVRPSARGGPALERVGSSQSRGCKGKRGQSHGEHPAVQTPKCETWGQEESNRIMHRVFALRESLMITLESSC</sequence>
<feature type="region of interest" description="Disordered" evidence="1">
    <location>
        <begin position="109"/>
        <end position="152"/>
    </location>
</feature>